<evidence type="ECO:0000256" key="11">
    <source>
        <dbReference type="SAM" id="Phobius"/>
    </source>
</evidence>
<dbReference type="EMBL" id="EQ962653">
    <property type="protein sequence ID" value="EED21160.1"/>
    <property type="molecule type" value="Genomic_DNA"/>
</dbReference>
<dbReference type="HOGENOM" id="CLU_001570_14_11_1"/>
<gene>
    <name evidence="12" type="ORF">TSTA_083920</name>
</gene>
<reference evidence="13" key="1">
    <citation type="journal article" date="2015" name="Genome Announc.">
        <title>Genome sequence of the AIDS-associated pathogen Penicillium marneffei (ATCC18224) and its near taxonomic relative Talaromyces stipitatus (ATCC10500).</title>
        <authorList>
            <person name="Nierman W.C."/>
            <person name="Fedorova-Abrams N.D."/>
            <person name="Andrianopoulos A."/>
        </authorList>
    </citation>
    <scope>NUCLEOTIDE SEQUENCE [LARGE SCALE GENOMIC DNA]</scope>
    <source>
        <strain evidence="13">ATCC 10500 / CBS 375.48 / QM 6759 / NRRL 1006</strain>
    </source>
</reference>
<evidence type="ECO:0000256" key="8">
    <source>
        <dbReference type="PIRSR" id="PIRSR602401-1"/>
    </source>
</evidence>
<keyword evidence="13" id="KW-1185">Reference proteome</keyword>
<dbReference type="InterPro" id="IPR036396">
    <property type="entry name" value="Cyt_P450_sf"/>
</dbReference>
<dbReference type="Gene3D" id="1.10.630.10">
    <property type="entry name" value="Cytochrome P450"/>
    <property type="match status" value="1"/>
</dbReference>
<evidence type="ECO:0000256" key="10">
    <source>
        <dbReference type="SAM" id="MobiDB-lite"/>
    </source>
</evidence>
<dbReference type="OrthoDB" id="1470350at2759"/>
<comment type="similarity">
    <text evidence="2 9">Belongs to the cytochrome P450 family.</text>
</comment>
<dbReference type="VEuPathDB" id="FungiDB:TSTA_083920"/>
<dbReference type="eggNOG" id="KOG0157">
    <property type="taxonomic scope" value="Eukaryota"/>
</dbReference>
<keyword evidence="11" id="KW-0812">Transmembrane</keyword>
<organism evidence="12 13">
    <name type="scientific">Talaromyces stipitatus (strain ATCC 10500 / CBS 375.48 / QM 6759 / NRRL 1006)</name>
    <name type="common">Penicillium stipitatum</name>
    <dbReference type="NCBI Taxonomy" id="441959"/>
    <lineage>
        <taxon>Eukaryota</taxon>
        <taxon>Fungi</taxon>
        <taxon>Dikarya</taxon>
        <taxon>Ascomycota</taxon>
        <taxon>Pezizomycotina</taxon>
        <taxon>Eurotiomycetes</taxon>
        <taxon>Eurotiomycetidae</taxon>
        <taxon>Eurotiales</taxon>
        <taxon>Trichocomaceae</taxon>
        <taxon>Talaromyces</taxon>
        <taxon>Talaromyces sect. Talaromyces</taxon>
    </lineage>
</organism>
<dbReference type="PhylomeDB" id="B8M063"/>
<evidence type="ECO:0000256" key="1">
    <source>
        <dbReference type="ARBA" id="ARBA00001971"/>
    </source>
</evidence>
<keyword evidence="4 8" id="KW-0479">Metal-binding</keyword>
<evidence type="ECO:0000313" key="13">
    <source>
        <dbReference type="Proteomes" id="UP000001745"/>
    </source>
</evidence>
<dbReference type="InParanoid" id="B8M063"/>
<proteinExistence type="inferred from homology"/>
<dbReference type="GeneID" id="8101485"/>
<dbReference type="PRINTS" id="PR00463">
    <property type="entry name" value="EP450I"/>
</dbReference>
<sequence length="460" mass="52882">MIVLPEVAQNLPFPHLLLAILSVIVTATAARIIYNLYFHPLHSYPGPLLGRATILYPILCELRGSLHLKVKEWHDEYGEVVRVAPNQLLYNSGRAWEKICGHRTSSNQSLFDKDQTFFFESPQGKHTMIGENGEKHRRLRRLLAHAFSDRALRAQEDILQSYVESLISQLRKRAATFDTNTVDMMRWFNYITFDIIGDLSFGDSFGLLEKGIWQRYLSSIFGLLQFGVRYRAIKRTFPLSWRFFLARWITPKDMREDRLYQHDLAQSKLTKRVSVDTGRQDFVHYMLKGSKDAIGPDGLSMDEIVNLSEFLMLAGSETTATVLSGMLYHLLQNPQCLSRLTSEIRSSFKSENDINLNSAAQLRYLHAVLEESMRIYPPVPNSLPRVTPEPGQIICDKFVPAGTSVGLHHYSSYHSSDNFFEPDAFHPERWLEGEDPRFRSDRKDAFHPFSHGPRNCLGKK</sequence>
<dbReference type="InterPro" id="IPR017972">
    <property type="entry name" value="Cyt_P450_CS"/>
</dbReference>
<evidence type="ECO:0000256" key="5">
    <source>
        <dbReference type="ARBA" id="ARBA00023002"/>
    </source>
</evidence>
<dbReference type="OMA" id="FIAYLMA"/>
<dbReference type="InterPro" id="IPR002401">
    <property type="entry name" value="Cyt_P450_E_grp-I"/>
</dbReference>
<dbReference type="InterPro" id="IPR001128">
    <property type="entry name" value="Cyt_P450"/>
</dbReference>
<evidence type="ECO:0000256" key="7">
    <source>
        <dbReference type="ARBA" id="ARBA00023033"/>
    </source>
</evidence>
<dbReference type="STRING" id="441959.B8M063"/>
<evidence type="ECO:0000256" key="4">
    <source>
        <dbReference type="ARBA" id="ARBA00022723"/>
    </source>
</evidence>
<keyword evidence="6 8" id="KW-0408">Iron</keyword>
<dbReference type="GO" id="GO:0005506">
    <property type="term" value="F:iron ion binding"/>
    <property type="evidence" value="ECO:0007669"/>
    <property type="project" value="InterPro"/>
</dbReference>
<keyword evidence="11" id="KW-0472">Membrane</keyword>
<accession>B8M063</accession>
<feature type="transmembrane region" description="Helical" evidence="11">
    <location>
        <begin position="12"/>
        <end position="34"/>
    </location>
</feature>
<dbReference type="PROSITE" id="PS00086">
    <property type="entry name" value="CYTOCHROME_P450"/>
    <property type="match status" value="1"/>
</dbReference>
<dbReference type="AlphaFoldDB" id="B8M063"/>
<dbReference type="CDD" id="cd11058">
    <property type="entry name" value="CYP60B-like"/>
    <property type="match status" value="1"/>
</dbReference>
<keyword evidence="11" id="KW-1133">Transmembrane helix</keyword>
<dbReference type="Pfam" id="PF00067">
    <property type="entry name" value="p450"/>
    <property type="match status" value="1"/>
</dbReference>
<evidence type="ECO:0000256" key="9">
    <source>
        <dbReference type="RuleBase" id="RU000461"/>
    </source>
</evidence>
<evidence type="ECO:0000256" key="3">
    <source>
        <dbReference type="ARBA" id="ARBA00022617"/>
    </source>
</evidence>
<evidence type="ECO:0000256" key="2">
    <source>
        <dbReference type="ARBA" id="ARBA00010617"/>
    </source>
</evidence>
<evidence type="ECO:0000256" key="6">
    <source>
        <dbReference type="ARBA" id="ARBA00023004"/>
    </source>
</evidence>
<dbReference type="PANTHER" id="PTHR24305:SF210">
    <property type="entry name" value="CYTOCHROME P450 MONOOXYGENASE ASQL-RELATED"/>
    <property type="match status" value="1"/>
</dbReference>
<keyword evidence="7 9" id="KW-0503">Monooxygenase</keyword>
<dbReference type="InterPro" id="IPR050121">
    <property type="entry name" value="Cytochrome_P450_monoxygenase"/>
</dbReference>
<keyword evidence="5 9" id="KW-0560">Oxidoreductase</keyword>
<dbReference type="SUPFAM" id="SSF48264">
    <property type="entry name" value="Cytochrome P450"/>
    <property type="match status" value="1"/>
</dbReference>
<protein>
    <submittedName>
        <fullName evidence="12">Cytochrome P450, putative</fullName>
    </submittedName>
</protein>
<dbReference type="Proteomes" id="UP000001745">
    <property type="component" value="Unassembled WGS sequence"/>
</dbReference>
<dbReference type="PRINTS" id="PR00385">
    <property type="entry name" value="P450"/>
</dbReference>
<name>B8M063_TALSN</name>
<feature type="region of interest" description="Disordered" evidence="10">
    <location>
        <begin position="441"/>
        <end position="460"/>
    </location>
</feature>
<dbReference type="GO" id="GO:0016705">
    <property type="term" value="F:oxidoreductase activity, acting on paired donors, with incorporation or reduction of molecular oxygen"/>
    <property type="evidence" value="ECO:0007669"/>
    <property type="project" value="InterPro"/>
</dbReference>
<feature type="binding site" description="axial binding residue" evidence="8">
    <location>
        <position position="456"/>
    </location>
    <ligand>
        <name>heme</name>
        <dbReference type="ChEBI" id="CHEBI:30413"/>
    </ligand>
    <ligandPart>
        <name>Fe</name>
        <dbReference type="ChEBI" id="CHEBI:18248"/>
    </ligandPart>
</feature>
<dbReference type="PANTHER" id="PTHR24305">
    <property type="entry name" value="CYTOCHROME P450"/>
    <property type="match status" value="1"/>
</dbReference>
<keyword evidence="3 8" id="KW-0349">Heme</keyword>
<dbReference type="GO" id="GO:0020037">
    <property type="term" value="F:heme binding"/>
    <property type="evidence" value="ECO:0007669"/>
    <property type="project" value="InterPro"/>
</dbReference>
<dbReference type="RefSeq" id="XP_002478123.1">
    <property type="nucleotide sequence ID" value="XM_002478078.1"/>
</dbReference>
<dbReference type="GO" id="GO:0004497">
    <property type="term" value="F:monooxygenase activity"/>
    <property type="evidence" value="ECO:0007669"/>
    <property type="project" value="UniProtKB-KW"/>
</dbReference>
<evidence type="ECO:0000313" key="12">
    <source>
        <dbReference type="EMBL" id="EED21160.1"/>
    </source>
</evidence>
<comment type="cofactor">
    <cofactor evidence="1 8">
        <name>heme</name>
        <dbReference type="ChEBI" id="CHEBI:30413"/>
    </cofactor>
</comment>